<feature type="transmembrane region" description="Helical" evidence="1">
    <location>
        <begin position="57"/>
        <end position="75"/>
    </location>
</feature>
<accession>A0A2W5TKH4</accession>
<organism evidence="3 4">
    <name type="scientific">Archangium gephyra</name>
    <dbReference type="NCBI Taxonomy" id="48"/>
    <lineage>
        <taxon>Bacteria</taxon>
        <taxon>Pseudomonadati</taxon>
        <taxon>Myxococcota</taxon>
        <taxon>Myxococcia</taxon>
        <taxon>Myxococcales</taxon>
        <taxon>Cystobacterineae</taxon>
        <taxon>Archangiaceae</taxon>
        <taxon>Archangium</taxon>
    </lineage>
</organism>
<evidence type="ECO:0000313" key="4">
    <source>
        <dbReference type="Proteomes" id="UP000249061"/>
    </source>
</evidence>
<dbReference type="SUPFAM" id="SSF54001">
    <property type="entry name" value="Cysteine proteinases"/>
    <property type="match status" value="1"/>
</dbReference>
<dbReference type="InterPro" id="IPR021878">
    <property type="entry name" value="TgpA_N"/>
</dbReference>
<dbReference type="InterPro" id="IPR052901">
    <property type="entry name" value="Bact_TGase-like"/>
</dbReference>
<evidence type="ECO:0000256" key="1">
    <source>
        <dbReference type="SAM" id="Phobius"/>
    </source>
</evidence>
<sequence>MMLAQRRKLRLRLRDLAALSAFAAVALSGSIPLFVIGLFALAFFVSWAGKRPFSGQTVWSVIVLLAAATVLFGLVFRGALDLVVAAVSFATLVTAHRMLSDPTVTTDQQVLLASLLLMAGAAALSGDVWYALCLLAFGTFACLALGLSVIEGPVERDEQLPLAPVLGQVSIGVVIALLGGVAFFILFPRLSWNVASRPQGAGLLGGTTGMTDRVRLGGGGDIKTSARIVLRAKLEPMPRATRLDRYWVGRHFDAFDGREWSGTGTASAPAPRVLIGDVRNALVQRIELLPAYGSRTLVGLSQPVYFGPATANTGGTPTPAMLIESSYEEVRFATDANSYAYTVQSKESFPGEDETTERLEKLKTLPDTIDARVAQLAQQIVGDETDAQRTATRLERWLRTNLEYSLELADAEDPLANFLFVRKAGHCEHFATALAVLLRTRGIPSRVVGGFFGGELVGERYVVRAGDAHAWVEAYIPGSGWQTFDATPDDGRGSRPTPLLARVIDAVERIEELWRSRVVDYSIIDQWQFVRGLIRPPSGSRNEEDDAPAARRSSKTPTRAIFAAVAAAALVWVLWRRLTRVDEAHPASGFLNELERRLDAMKLRARGEDLESLSRRLLAEHHPLAAPVGTATRRYLEARFGGRPLSSKERRSLLEALR</sequence>
<dbReference type="SMART" id="SM00460">
    <property type="entry name" value="TGc"/>
    <property type="match status" value="1"/>
</dbReference>
<dbReference type="Pfam" id="PF11992">
    <property type="entry name" value="TgpA_N"/>
    <property type="match status" value="1"/>
</dbReference>
<dbReference type="Proteomes" id="UP000249061">
    <property type="component" value="Unassembled WGS sequence"/>
</dbReference>
<comment type="caution">
    <text evidence="3">The sequence shown here is derived from an EMBL/GenBank/DDBJ whole genome shotgun (WGS) entry which is preliminary data.</text>
</comment>
<evidence type="ECO:0000313" key="3">
    <source>
        <dbReference type="EMBL" id="PZR16080.1"/>
    </source>
</evidence>
<keyword evidence="1" id="KW-1133">Transmembrane helix</keyword>
<reference evidence="3 4" key="1">
    <citation type="submission" date="2017-08" db="EMBL/GenBank/DDBJ databases">
        <title>Infants hospitalized years apart are colonized by the same room-sourced microbial strains.</title>
        <authorList>
            <person name="Brooks B."/>
            <person name="Olm M.R."/>
            <person name="Firek B.A."/>
            <person name="Baker R."/>
            <person name="Thomas B.C."/>
            <person name="Morowitz M.J."/>
            <person name="Banfield J.F."/>
        </authorList>
    </citation>
    <scope>NUCLEOTIDE SEQUENCE [LARGE SCALE GENOMIC DNA]</scope>
    <source>
        <strain evidence="3">S2_003_000_R2_14</strain>
    </source>
</reference>
<dbReference type="Pfam" id="PF13559">
    <property type="entry name" value="DUF4129"/>
    <property type="match status" value="1"/>
</dbReference>
<dbReference type="Gene3D" id="3.10.620.30">
    <property type="match status" value="1"/>
</dbReference>
<protein>
    <submittedName>
        <fullName evidence="3">DUF3488 domain-containing protein</fullName>
    </submittedName>
</protein>
<gene>
    <name evidence="3" type="ORF">DI536_07240</name>
</gene>
<name>A0A2W5TKH4_9BACT</name>
<dbReference type="InterPro" id="IPR038765">
    <property type="entry name" value="Papain-like_cys_pep_sf"/>
</dbReference>
<feature type="transmembrane region" description="Helical" evidence="1">
    <location>
        <begin position="129"/>
        <end position="150"/>
    </location>
</feature>
<keyword evidence="1" id="KW-0812">Transmembrane</keyword>
<feature type="domain" description="Transglutaminase-like" evidence="2">
    <location>
        <begin position="419"/>
        <end position="488"/>
    </location>
</feature>
<dbReference type="PANTHER" id="PTHR42736">
    <property type="entry name" value="PROTEIN-GLUTAMINE GAMMA-GLUTAMYLTRANSFERASE"/>
    <property type="match status" value="1"/>
</dbReference>
<keyword evidence="1" id="KW-0472">Membrane</keyword>
<feature type="transmembrane region" description="Helical" evidence="1">
    <location>
        <begin position="21"/>
        <end position="45"/>
    </location>
</feature>
<feature type="transmembrane region" description="Helical" evidence="1">
    <location>
        <begin position="560"/>
        <end position="578"/>
    </location>
</feature>
<proteinExistence type="predicted"/>
<dbReference type="Pfam" id="PF01841">
    <property type="entry name" value="Transglut_core"/>
    <property type="match status" value="1"/>
</dbReference>
<evidence type="ECO:0000259" key="2">
    <source>
        <dbReference type="SMART" id="SM00460"/>
    </source>
</evidence>
<dbReference type="EMBL" id="QFQP01000004">
    <property type="protein sequence ID" value="PZR16080.1"/>
    <property type="molecule type" value="Genomic_DNA"/>
</dbReference>
<dbReference type="PANTHER" id="PTHR42736:SF1">
    <property type="entry name" value="PROTEIN-GLUTAMINE GAMMA-GLUTAMYLTRANSFERASE"/>
    <property type="match status" value="1"/>
</dbReference>
<dbReference type="InterPro" id="IPR025403">
    <property type="entry name" value="TgpA-like_C"/>
</dbReference>
<dbReference type="InterPro" id="IPR002931">
    <property type="entry name" value="Transglutaminase-like"/>
</dbReference>
<dbReference type="AlphaFoldDB" id="A0A2W5TKH4"/>
<feature type="transmembrane region" description="Helical" evidence="1">
    <location>
        <begin position="162"/>
        <end position="187"/>
    </location>
</feature>